<dbReference type="RefSeq" id="WP_369046297.1">
    <property type="nucleotide sequence ID" value="NZ_CP163302.1"/>
</dbReference>
<sequence>MTTTSVAHDGGTRLRVVVRQWADYQWADYRAKSPYFARAAL</sequence>
<dbReference type="AlphaFoldDB" id="A0AB39L3Z9"/>
<organism evidence="1">
    <name type="scientific">Sinomonas puerhi</name>
    <dbReference type="NCBI Taxonomy" id="3238584"/>
    <lineage>
        <taxon>Bacteria</taxon>
        <taxon>Bacillati</taxon>
        <taxon>Actinomycetota</taxon>
        <taxon>Actinomycetes</taxon>
        <taxon>Micrococcales</taxon>
        <taxon>Micrococcaceae</taxon>
        <taxon>Sinomonas</taxon>
    </lineage>
</organism>
<proteinExistence type="predicted"/>
<dbReference type="KEGG" id="spue:AB5L97_02345"/>
<name>A0AB39L3Z9_9MICC</name>
<gene>
    <name evidence="1" type="ORF">AB5L97_02345</name>
</gene>
<dbReference type="EMBL" id="CP163302">
    <property type="protein sequence ID" value="XDP45878.1"/>
    <property type="molecule type" value="Genomic_DNA"/>
</dbReference>
<reference evidence="1" key="1">
    <citation type="submission" date="2024-07" db="EMBL/GenBank/DDBJ databases">
        <authorList>
            <person name="fu j."/>
        </authorList>
    </citation>
    <scope>NUCLEOTIDE SEQUENCE</scope>
    <source>
        <strain evidence="1">P10A9</strain>
    </source>
</reference>
<protein>
    <submittedName>
        <fullName evidence="1">Uncharacterized protein</fullName>
    </submittedName>
</protein>
<accession>A0AB39L3Z9</accession>
<evidence type="ECO:0000313" key="1">
    <source>
        <dbReference type="EMBL" id="XDP45878.1"/>
    </source>
</evidence>